<dbReference type="PANTHER" id="PTHR11439">
    <property type="entry name" value="GAG-POL-RELATED RETROTRANSPOSON"/>
    <property type="match status" value="1"/>
</dbReference>
<gene>
    <name evidence="2" type="ORF">DH2020_028350</name>
</gene>
<sequence length="351" mass="39472">MSIINNKWMFRIKYNPDGSVEKYKARVVAKGFQQVPGVDIFETYSPVVKPCTIRLILTFAVTNNWTIQQIVVNNAFLNGTLKETVFMVQPEGFTNEIHPTHVCQLHKALYGLKQAPRGWFDELKTYVVSLGFRMSISDSSLFFKNQGGKHLFILVYVDDILLTGDDNDEIMHVIQLLGQKFALKTLGEVTYFLGLEAKRTSAGLTFTQTKYISDLLAKPNMSNCKPVSTPLCTSLKLALNDSKPFDCPSVYRSTIGTLHYLTMSKPDISFDVSKLSQYLHAPTVNHWSACKHLLRYLKGTSKLGLCFYPAQRLSLQAFSDADWASNLDDRKSTGGFCVCLGSNLLTWSSKK</sequence>
<accession>A0ABR0VV88</accession>
<feature type="domain" description="Reverse transcriptase Ty1/copia-type" evidence="1">
    <location>
        <begin position="4"/>
        <end position="231"/>
    </location>
</feature>
<dbReference type="PANTHER" id="PTHR11439:SF467">
    <property type="entry name" value="INTEGRASE CATALYTIC DOMAIN-CONTAINING PROTEIN"/>
    <property type="match status" value="1"/>
</dbReference>
<evidence type="ECO:0000259" key="1">
    <source>
        <dbReference type="Pfam" id="PF07727"/>
    </source>
</evidence>
<evidence type="ECO:0000313" key="3">
    <source>
        <dbReference type="Proteomes" id="UP001318860"/>
    </source>
</evidence>
<comment type="caution">
    <text evidence="2">The sequence shown here is derived from an EMBL/GenBank/DDBJ whole genome shotgun (WGS) entry which is preliminary data.</text>
</comment>
<keyword evidence="3" id="KW-1185">Reference proteome</keyword>
<dbReference type="InterPro" id="IPR013103">
    <property type="entry name" value="RVT_2"/>
</dbReference>
<proteinExistence type="predicted"/>
<dbReference type="InterPro" id="IPR043502">
    <property type="entry name" value="DNA/RNA_pol_sf"/>
</dbReference>
<name>A0ABR0VV88_REHGL</name>
<organism evidence="2 3">
    <name type="scientific">Rehmannia glutinosa</name>
    <name type="common">Chinese foxglove</name>
    <dbReference type="NCBI Taxonomy" id="99300"/>
    <lineage>
        <taxon>Eukaryota</taxon>
        <taxon>Viridiplantae</taxon>
        <taxon>Streptophyta</taxon>
        <taxon>Embryophyta</taxon>
        <taxon>Tracheophyta</taxon>
        <taxon>Spermatophyta</taxon>
        <taxon>Magnoliopsida</taxon>
        <taxon>eudicotyledons</taxon>
        <taxon>Gunneridae</taxon>
        <taxon>Pentapetalae</taxon>
        <taxon>asterids</taxon>
        <taxon>lamiids</taxon>
        <taxon>Lamiales</taxon>
        <taxon>Orobanchaceae</taxon>
        <taxon>Rehmannieae</taxon>
        <taxon>Rehmannia</taxon>
    </lineage>
</organism>
<evidence type="ECO:0000313" key="2">
    <source>
        <dbReference type="EMBL" id="KAK6137892.1"/>
    </source>
</evidence>
<dbReference type="Pfam" id="PF07727">
    <property type="entry name" value="RVT_2"/>
    <property type="match status" value="1"/>
</dbReference>
<protein>
    <recommendedName>
        <fullName evidence="1">Reverse transcriptase Ty1/copia-type domain-containing protein</fullName>
    </recommendedName>
</protein>
<dbReference type="EMBL" id="JABTTQ020000781">
    <property type="protein sequence ID" value="KAK6137892.1"/>
    <property type="molecule type" value="Genomic_DNA"/>
</dbReference>
<dbReference type="SUPFAM" id="SSF56672">
    <property type="entry name" value="DNA/RNA polymerases"/>
    <property type="match status" value="1"/>
</dbReference>
<dbReference type="Proteomes" id="UP001318860">
    <property type="component" value="Unassembled WGS sequence"/>
</dbReference>
<reference evidence="2 3" key="1">
    <citation type="journal article" date="2021" name="Comput. Struct. Biotechnol. J.">
        <title>De novo genome assembly of the potent medicinal plant Rehmannia glutinosa using nanopore technology.</title>
        <authorList>
            <person name="Ma L."/>
            <person name="Dong C."/>
            <person name="Song C."/>
            <person name="Wang X."/>
            <person name="Zheng X."/>
            <person name="Niu Y."/>
            <person name="Chen S."/>
            <person name="Feng W."/>
        </authorList>
    </citation>
    <scope>NUCLEOTIDE SEQUENCE [LARGE SCALE GENOMIC DNA]</scope>
    <source>
        <strain evidence="2">DH-2019</strain>
    </source>
</reference>